<dbReference type="GO" id="GO:0007165">
    <property type="term" value="P:signal transduction"/>
    <property type="evidence" value="ECO:0007669"/>
    <property type="project" value="InterPro"/>
</dbReference>
<dbReference type="Proteomes" id="UP000178082">
    <property type="component" value="Unassembled WGS sequence"/>
</dbReference>
<dbReference type="InterPro" id="IPR000157">
    <property type="entry name" value="TIR_dom"/>
</dbReference>
<dbReference type="EMBL" id="MGDI01000008">
    <property type="protein sequence ID" value="OGL54714.1"/>
    <property type="molecule type" value="Genomic_DNA"/>
</dbReference>
<accession>A0A1F7SND7</accession>
<name>A0A1F7SND7_9BACT</name>
<dbReference type="AlphaFoldDB" id="A0A1F7SND7"/>
<sequence>MIVFNNVPLRTLRSSSEDKFIVEQFANRLKSSKSYVWFDKWEIKVGDSIVEKINEGLDTMTHLIIFLSKASVNKPWVKKELSSALMRKLRDNSVQVMPVKIEDVNIPIIISDMKYADCTADLESGFSQLLNDILN</sequence>
<comment type="caution">
    <text evidence="2">The sequence shown here is derived from an EMBL/GenBank/DDBJ whole genome shotgun (WGS) entry which is preliminary data.</text>
</comment>
<dbReference type="SUPFAM" id="SSF52200">
    <property type="entry name" value="Toll/Interleukin receptor TIR domain"/>
    <property type="match status" value="1"/>
</dbReference>
<organism evidence="2 3">
    <name type="scientific">Candidatus Schekmanbacteria bacterium RIFCSPLOWO2_12_FULL_38_15</name>
    <dbReference type="NCBI Taxonomy" id="1817883"/>
    <lineage>
        <taxon>Bacteria</taxon>
        <taxon>Candidatus Schekmaniibacteriota</taxon>
    </lineage>
</organism>
<reference evidence="2 3" key="1">
    <citation type="journal article" date="2016" name="Nat. Commun.">
        <title>Thousands of microbial genomes shed light on interconnected biogeochemical processes in an aquifer system.</title>
        <authorList>
            <person name="Anantharaman K."/>
            <person name="Brown C.T."/>
            <person name="Hug L.A."/>
            <person name="Sharon I."/>
            <person name="Castelle C.J."/>
            <person name="Probst A.J."/>
            <person name="Thomas B.C."/>
            <person name="Singh A."/>
            <person name="Wilkins M.J."/>
            <person name="Karaoz U."/>
            <person name="Brodie E.L."/>
            <person name="Williams K.H."/>
            <person name="Hubbard S.S."/>
            <person name="Banfield J.F."/>
        </authorList>
    </citation>
    <scope>NUCLEOTIDE SEQUENCE [LARGE SCALE GENOMIC DNA]</scope>
</reference>
<evidence type="ECO:0000313" key="2">
    <source>
        <dbReference type="EMBL" id="OGL54714.1"/>
    </source>
</evidence>
<feature type="domain" description="TIR" evidence="1">
    <location>
        <begin position="15"/>
        <end position="130"/>
    </location>
</feature>
<dbReference type="InterPro" id="IPR035897">
    <property type="entry name" value="Toll_tir_struct_dom_sf"/>
</dbReference>
<dbReference type="Pfam" id="PF13676">
    <property type="entry name" value="TIR_2"/>
    <property type="match status" value="1"/>
</dbReference>
<proteinExistence type="predicted"/>
<evidence type="ECO:0000313" key="3">
    <source>
        <dbReference type="Proteomes" id="UP000178082"/>
    </source>
</evidence>
<protein>
    <recommendedName>
        <fullName evidence="1">TIR domain-containing protein</fullName>
    </recommendedName>
</protein>
<dbReference type="Gene3D" id="3.40.50.10140">
    <property type="entry name" value="Toll/interleukin-1 receptor homology (TIR) domain"/>
    <property type="match status" value="1"/>
</dbReference>
<evidence type="ECO:0000259" key="1">
    <source>
        <dbReference type="Pfam" id="PF13676"/>
    </source>
</evidence>
<gene>
    <name evidence="2" type="ORF">A3G31_05635</name>
</gene>
<dbReference type="STRING" id="1817883.A3G31_05635"/>